<organism evidence="3 4">
    <name type="scientific">Skermanella stibiiresistens SB22</name>
    <dbReference type="NCBI Taxonomy" id="1385369"/>
    <lineage>
        <taxon>Bacteria</taxon>
        <taxon>Pseudomonadati</taxon>
        <taxon>Pseudomonadota</taxon>
        <taxon>Alphaproteobacteria</taxon>
        <taxon>Rhodospirillales</taxon>
        <taxon>Azospirillaceae</taxon>
        <taxon>Skermanella</taxon>
    </lineage>
</organism>
<keyword evidence="4" id="KW-1185">Reference proteome</keyword>
<feature type="transmembrane region" description="Helical" evidence="2">
    <location>
        <begin position="373"/>
        <end position="394"/>
    </location>
</feature>
<name>W9GXC4_9PROT</name>
<dbReference type="AlphaFoldDB" id="W9GXC4"/>
<keyword evidence="2" id="KW-0812">Transmembrane</keyword>
<protein>
    <recommendedName>
        <fullName evidence="5">Short-chain dehydrogenase</fullName>
    </recommendedName>
</protein>
<dbReference type="InterPro" id="IPR010266">
    <property type="entry name" value="NnrS"/>
</dbReference>
<feature type="transmembrane region" description="Helical" evidence="2">
    <location>
        <begin position="63"/>
        <end position="82"/>
    </location>
</feature>
<evidence type="ECO:0008006" key="5">
    <source>
        <dbReference type="Google" id="ProtNLM"/>
    </source>
</evidence>
<evidence type="ECO:0000313" key="3">
    <source>
        <dbReference type="EMBL" id="EWY38565.1"/>
    </source>
</evidence>
<dbReference type="STRING" id="1385369.N825_12195"/>
<keyword evidence="2" id="KW-0472">Membrane</keyword>
<feature type="region of interest" description="Disordered" evidence="1">
    <location>
        <begin position="15"/>
        <end position="42"/>
    </location>
</feature>
<dbReference type="EMBL" id="AVFL01000017">
    <property type="protein sequence ID" value="EWY38565.1"/>
    <property type="molecule type" value="Genomic_DNA"/>
</dbReference>
<proteinExistence type="predicted"/>
<feature type="transmembrane region" description="Helical" evidence="2">
    <location>
        <begin position="258"/>
        <end position="275"/>
    </location>
</feature>
<reference evidence="3 4" key="1">
    <citation type="submission" date="2013-08" db="EMBL/GenBank/DDBJ databases">
        <title>The genome sequence of Skermanella stibiiresistens.</title>
        <authorList>
            <person name="Zhu W."/>
            <person name="Wang G."/>
        </authorList>
    </citation>
    <scope>NUCLEOTIDE SEQUENCE [LARGE SCALE GENOMIC DNA]</scope>
    <source>
        <strain evidence="3 4">SB22</strain>
    </source>
</reference>
<feature type="transmembrane region" description="Helical" evidence="2">
    <location>
        <begin position="334"/>
        <end position="353"/>
    </location>
</feature>
<feature type="transmembrane region" description="Helical" evidence="2">
    <location>
        <begin position="400"/>
        <end position="418"/>
    </location>
</feature>
<keyword evidence="2" id="KW-1133">Transmembrane helix</keyword>
<evidence type="ECO:0000256" key="1">
    <source>
        <dbReference type="SAM" id="MobiDB-lite"/>
    </source>
</evidence>
<feature type="transmembrane region" description="Helical" evidence="2">
    <location>
        <begin position="281"/>
        <end position="297"/>
    </location>
</feature>
<evidence type="ECO:0000313" key="4">
    <source>
        <dbReference type="Proteomes" id="UP000019486"/>
    </source>
</evidence>
<evidence type="ECO:0000256" key="2">
    <source>
        <dbReference type="SAM" id="Phobius"/>
    </source>
</evidence>
<dbReference type="PATRIC" id="fig|1385369.3.peg.4331"/>
<feature type="transmembrane region" description="Helical" evidence="2">
    <location>
        <begin position="216"/>
        <end position="237"/>
    </location>
</feature>
<comment type="caution">
    <text evidence="3">The sequence shown here is derived from an EMBL/GenBank/DDBJ whole genome shotgun (WGS) entry which is preliminary data.</text>
</comment>
<dbReference type="Proteomes" id="UP000019486">
    <property type="component" value="Unassembled WGS sequence"/>
</dbReference>
<dbReference type="Pfam" id="PF05940">
    <property type="entry name" value="NnrS"/>
    <property type="match status" value="1"/>
</dbReference>
<sequence>MLVRKSAFARIDLTTVKPPPVNPSDGGGRNPPSPGHHAMAMPTLANPHRCRSHTLFALGFRPFYLLAAGLAAAWIPLWVGVWHGHLELPTGFGPVAWHTHEMLFGFTAAVLVGFLLTAIPNWTGRPTVTSAPLGGLAALWLVGRVAMLTGGALPWQAVALVDSAFLPLAALAMLPPLVAAGNKRNIAFPFVLIGLGAANLALHLDAAGVIAAGPEVTRGVLGILTLILVVMGGRVIPFFTRNRLPAAGAGTDKRLDKLAILATALAVVLSVAAPMTMMSGLAALAAAVALTARALPWKPWATRGVPMLWVLHAGHAWIAAALLLRAAADLGFTLPGSAADHAFTIGGIGVLTLGMMARTARGHTGRPIEATRLMTAAFAILNLAALVRVLGPMVAPDAPGVIGVSGVLWALAFTLYLIEYTPILTNARIDGRPG</sequence>
<gene>
    <name evidence="3" type="ORF">N825_12195</name>
</gene>
<feature type="transmembrane region" description="Helical" evidence="2">
    <location>
        <begin position="102"/>
        <end position="119"/>
    </location>
</feature>
<feature type="transmembrane region" description="Helical" evidence="2">
    <location>
        <begin position="155"/>
        <end position="174"/>
    </location>
</feature>
<feature type="transmembrane region" description="Helical" evidence="2">
    <location>
        <begin position="131"/>
        <end position="149"/>
    </location>
</feature>
<feature type="transmembrane region" description="Helical" evidence="2">
    <location>
        <begin position="186"/>
        <end position="204"/>
    </location>
</feature>
<accession>W9GXC4</accession>
<feature type="transmembrane region" description="Helical" evidence="2">
    <location>
        <begin position="309"/>
        <end position="328"/>
    </location>
</feature>